<proteinExistence type="predicted"/>
<evidence type="ECO:0000313" key="6">
    <source>
        <dbReference type="EMBL" id="RAY15530.1"/>
    </source>
</evidence>
<name>A0A365H8S7_9ACTN</name>
<reference evidence="6 7" key="1">
    <citation type="submission" date="2018-06" db="EMBL/GenBank/DDBJ databases">
        <title>Actinomadura craniellae sp. nov. isolated from marine sponge Craniella sp.</title>
        <authorList>
            <person name="Li L."/>
            <person name="Xu Q.H."/>
            <person name="Lin H.W."/>
            <person name="Lu Y.H."/>
        </authorList>
    </citation>
    <scope>NUCLEOTIDE SEQUENCE [LARGE SCALE GENOMIC DNA]</scope>
    <source>
        <strain evidence="6 7">LHW63021</strain>
    </source>
</reference>
<feature type="domain" description="HTH tetR-type" evidence="5">
    <location>
        <begin position="6"/>
        <end position="66"/>
    </location>
</feature>
<keyword evidence="3" id="KW-0804">Transcription</keyword>
<dbReference type="Proteomes" id="UP000251891">
    <property type="component" value="Unassembled WGS sequence"/>
</dbReference>
<dbReference type="InterPro" id="IPR050109">
    <property type="entry name" value="HTH-type_TetR-like_transc_reg"/>
</dbReference>
<dbReference type="AlphaFoldDB" id="A0A365H8S7"/>
<evidence type="ECO:0000256" key="3">
    <source>
        <dbReference type="ARBA" id="ARBA00023163"/>
    </source>
</evidence>
<accession>A0A365H8S7</accession>
<dbReference type="InterPro" id="IPR001647">
    <property type="entry name" value="HTH_TetR"/>
</dbReference>
<comment type="caution">
    <text evidence="6">The sequence shown here is derived from an EMBL/GenBank/DDBJ whole genome shotgun (WGS) entry which is preliminary data.</text>
</comment>
<dbReference type="SUPFAM" id="SSF46689">
    <property type="entry name" value="Homeodomain-like"/>
    <property type="match status" value="1"/>
</dbReference>
<protein>
    <submittedName>
        <fullName evidence="6">TetR/AcrR family transcriptional regulator</fullName>
    </submittedName>
</protein>
<evidence type="ECO:0000256" key="1">
    <source>
        <dbReference type="ARBA" id="ARBA00023015"/>
    </source>
</evidence>
<evidence type="ECO:0000256" key="2">
    <source>
        <dbReference type="ARBA" id="ARBA00023125"/>
    </source>
</evidence>
<dbReference type="PRINTS" id="PR00455">
    <property type="entry name" value="HTHTETR"/>
</dbReference>
<evidence type="ECO:0000256" key="4">
    <source>
        <dbReference type="PROSITE-ProRule" id="PRU00335"/>
    </source>
</evidence>
<dbReference type="Gene3D" id="1.10.357.10">
    <property type="entry name" value="Tetracycline Repressor, domain 2"/>
    <property type="match status" value="1"/>
</dbReference>
<organism evidence="6 7">
    <name type="scientific">Actinomadura craniellae</name>
    <dbReference type="NCBI Taxonomy" id="2231787"/>
    <lineage>
        <taxon>Bacteria</taxon>
        <taxon>Bacillati</taxon>
        <taxon>Actinomycetota</taxon>
        <taxon>Actinomycetes</taxon>
        <taxon>Streptosporangiales</taxon>
        <taxon>Thermomonosporaceae</taxon>
        <taxon>Actinomadura</taxon>
    </lineage>
</organism>
<dbReference type="RefSeq" id="WP_111863994.1">
    <property type="nucleotide sequence ID" value="NZ_QLYX01000003.1"/>
</dbReference>
<keyword evidence="1" id="KW-0805">Transcription regulation</keyword>
<dbReference type="Pfam" id="PF00440">
    <property type="entry name" value="TetR_N"/>
    <property type="match status" value="1"/>
</dbReference>
<dbReference type="InterPro" id="IPR009057">
    <property type="entry name" value="Homeodomain-like_sf"/>
</dbReference>
<sequence length="181" mass="19488">MARSSTALHGQLLDSALRLFAQHGFRGTSLQTIASDAGCSKASLLYHFSSKEAILTELLTPVGREAAELDARLTDLDGTDAAVTAVTGFVDVALRFRRELKVLFDTLPESRPMAVSGIEGIDDRLVDALAGRSPDPRQRVAAYMALGGMFVTSAADLHVNEELLREEMIRSALRTLGRGSD</sequence>
<dbReference type="EMBL" id="QLYX01000003">
    <property type="protein sequence ID" value="RAY15530.1"/>
    <property type="molecule type" value="Genomic_DNA"/>
</dbReference>
<evidence type="ECO:0000259" key="5">
    <source>
        <dbReference type="PROSITE" id="PS50977"/>
    </source>
</evidence>
<keyword evidence="7" id="KW-1185">Reference proteome</keyword>
<keyword evidence="2 4" id="KW-0238">DNA-binding</keyword>
<dbReference type="OrthoDB" id="3186364at2"/>
<gene>
    <name evidence="6" type="ORF">DPM19_06935</name>
</gene>
<dbReference type="GO" id="GO:0003700">
    <property type="term" value="F:DNA-binding transcription factor activity"/>
    <property type="evidence" value="ECO:0007669"/>
    <property type="project" value="TreeGrafter"/>
</dbReference>
<dbReference type="PANTHER" id="PTHR30055:SF240">
    <property type="entry name" value="HTH-TYPE TRANSCRIPTIONAL REGULATOR ACRR"/>
    <property type="match status" value="1"/>
</dbReference>
<evidence type="ECO:0000313" key="7">
    <source>
        <dbReference type="Proteomes" id="UP000251891"/>
    </source>
</evidence>
<dbReference type="PANTHER" id="PTHR30055">
    <property type="entry name" value="HTH-TYPE TRANSCRIPTIONAL REGULATOR RUTR"/>
    <property type="match status" value="1"/>
</dbReference>
<dbReference type="GO" id="GO:0000976">
    <property type="term" value="F:transcription cis-regulatory region binding"/>
    <property type="evidence" value="ECO:0007669"/>
    <property type="project" value="TreeGrafter"/>
</dbReference>
<feature type="DNA-binding region" description="H-T-H motif" evidence="4">
    <location>
        <begin position="29"/>
        <end position="48"/>
    </location>
</feature>
<dbReference type="PROSITE" id="PS50977">
    <property type="entry name" value="HTH_TETR_2"/>
    <property type="match status" value="1"/>
</dbReference>